<evidence type="ECO:0000259" key="2">
    <source>
        <dbReference type="PROSITE" id="PS50937"/>
    </source>
</evidence>
<keyword evidence="1 3" id="KW-0238">DNA-binding</keyword>
<name>A0A2A9E1G5_9MICO</name>
<dbReference type="PANTHER" id="PTHR30204">
    <property type="entry name" value="REDOX-CYCLING DRUG-SENSING TRANSCRIPTIONAL ACTIVATOR SOXR"/>
    <property type="match status" value="1"/>
</dbReference>
<dbReference type="PROSITE" id="PS50937">
    <property type="entry name" value="HTH_MERR_2"/>
    <property type="match status" value="1"/>
</dbReference>
<dbReference type="PANTHER" id="PTHR30204:SF93">
    <property type="entry name" value="HTH MERR-TYPE DOMAIN-CONTAINING PROTEIN"/>
    <property type="match status" value="1"/>
</dbReference>
<dbReference type="Proteomes" id="UP000221369">
    <property type="component" value="Unassembled WGS sequence"/>
</dbReference>
<dbReference type="AlphaFoldDB" id="A0A2A9E1G5"/>
<dbReference type="RefSeq" id="WP_098408968.1">
    <property type="nucleotide sequence ID" value="NZ_PDJE01000001.1"/>
</dbReference>
<dbReference type="EMBL" id="PDJE01000001">
    <property type="protein sequence ID" value="PFG32030.1"/>
    <property type="molecule type" value="Genomic_DNA"/>
</dbReference>
<dbReference type="InterPro" id="IPR009061">
    <property type="entry name" value="DNA-bd_dom_put_sf"/>
</dbReference>
<dbReference type="InterPro" id="IPR000551">
    <property type="entry name" value="MerR-type_HTH_dom"/>
</dbReference>
<accession>A0A2A9E1G5</accession>
<dbReference type="SMART" id="SM00422">
    <property type="entry name" value="HTH_MERR"/>
    <property type="match status" value="1"/>
</dbReference>
<dbReference type="InterPro" id="IPR047057">
    <property type="entry name" value="MerR_fam"/>
</dbReference>
<sequence length="132" mass="14612">MKIGELSERTGIPTRMLRYYEQQGLIAPMRSANGYRSYAERDVERAIQVRGLVQSGLSTRLTKLVLDAADVCSRQEVVECSVDVADELADELAAIESRISCLTRSRDTVRDFLCRSNNKERLLPAAASASAS</sequence>
<dbReference type="GO" id="GO:0003700">
    <property type="term" value="F:DNA-binding transcription factor activity"/>
    <property type="evidence" value="ECO:0007669"/>
    <property type="project" value="InterPro"/>
</dbReference>
<evidence type="ECO:0000313" key="4">
    <source>
        <dbReference type="Proteomes" id="UP000221369"/>
    </source>
</evidence>
<evidence type="ECO:0000256" key="1">
    <source>
        <dbReference type="ARBA" id="ARBA00023125"/>
    </source>
</evidence>
<proteinExistence type="predicted"/>
<reference evidence="3 4" key="1">
    <citation type="submission" date="2017-10" db="EMBL/GenBank/DDBJ databases">
        <title>Sequencing the genomes of 1000 actinobacteria strains.</title>
        <authorList>
            <person name="Klenk H.-P."/>
        </authorList>
    </citation>
    <scope>NUCLEOTIDE SEQUENCE [LARGE SCALE GENOMIC DNA]</scope>
    <source>
        <strain evidence="3 4">DSM 21798</strain>
    </source>
</reference>
<organism evidence="3 4">
    <name type="scientific">Paramicrobacterium agarici</name>
    <dbReference type="NCBI Taxonomy" id="630514"/>
    <lineage>
        <taxon>Bacteria</taxon>
        <taxon>Bacillati</taxon>
        <taxon>Actinomycetota</taxon>
        <taxon>Actinomycetes</taxon>
        <taxon>Micrococcales</taxon>
        <taxon>Microbacteriaceae</taxon>
        <taxon>Paramicrobacterium</taxon>
    </lineage>
</organism>
<feature type="domain" description="HTH merR-type" evidence="2">
    <location>
        <begin position="1"/>
        <end position="68"/>
    </location>
</feature>
<evidence type="ECO:0000313" key="3">
    <source>
        <dbReference type="EMBL" id="PFG32030.1"/>
    </source>
</evidence>
<gene>
    <name evidence="3" type="ORF">ATJ78_3014</name>
</gene>
<keyword evidence="4" id="KW-1185">Reference proteome</keyword>
<dbReference type="Pfam" id="PF13411">
    <property type="entry name" value="MerR_1"/>
    <property type="match status" value="1"/>
</dbReference>
<protein>
    <submittedName>
        <fullName evidence="3">DNA-binding transcriptional MerR regulator</fullName>
    </submittedName>
</protein>
<comment type="caution">
    <text evidence="3">The sequence shown here is derived from an EMBL/GenBank/DDBJ whole genome shotgun (WGS) entry which is preliminary data.</text>
</comment>
<dbReference type="SUPFAM" id="SSF46955">
    <property type="entry name" value="Putative DNA-binding domain"/>
    <property type="match status" value="1"/>
</dbReference>
<dbReference type="GO" id="GO:0003677">
    <property type="term" value="F:DNA binding"/>
    <property type="evidence" value="ECO:0007669"/>
    <property type="project" value="UniProtKB-KW"/>
</dbReference>
<dbReference type="PRINTS" id="PR00040">
    <property type="entry name" value="HTHMERR"/>
</dbReference>
<dbReference type="Gene3D" id="1.10.1660.10">
    <property type="match status" value="1"/>
</dbReference>